<dbReference type="OrthoDB" id="9777509at2"/>
<dbReference type="HOGENOM" id="CLU_803466_0_0_0"/>
<accession>D1C3K4</accession>
<dbReference type="AlphaFoldDB" id="D1C3K4"/>
<protein>
    <recommendedName>
        <fullName evidence="3">Pyruvate formate lyase-activating protein</fullName>
    </recommendedName>
</protein>
<gene>
    <name evidence="1" type="ordered locus">Sthe_1386</name>
</gene>
<reference evidence="2" key="1">
    <citation type="submission" date="2009-11" db="EMBL/GenBank/DDBJ databases">
        <title>The complete chromosome 1 of Sphaerobacter thermophilus DSM 20745.</title>
        <authorList>
            <person name="Lucas S."/>
            <person name="Copeland A."/>
            <person name="Lapidus A."/>
            <person name="Glavina del Rio T."/>
            <person name="Dalin E."/>
            <person name="Tice H."/>
            <person name="Bruce D."/>
            <person name="Goodwin L."/>
            <person name="Pitluck S."/>
            <person name="Kyrpides N."/>
            <person name="Mavromatis K."/>
            <person name="Ivanova N."/>
            <person name="Mikhailova N."/>
            <person name="LaButti K.M."/>
            <person name="Clum A."/>
            <person name="Sun H.I."/>
            <person name="Brettin T."/>
            <person name="Detter J.C."/>
            <person name="Han C."/>
            <person name="Larimer F."/>
            <person name="Land M."/>
            <person name="Hauser L."/>
            <person name="Markowitz V."/>
            <person name="Cheng J.F."/>
            <person name="Hugenholtz P."/>
            <person name="Woyke T."/>
            <person name="Wu D."/>
            <person name="Steenblock K."/>
            <person name="Schneider S."/>
            <person name="Pukall R."/>
            <person name="Goeker M."/>
            <person name="Klenk H.P."/>
            <person name="Eisen J.A."/>
        </authorList>
    </citation>
    <scope>NUCLEOTIDE SEQUENCE [LARGE SCALE GENOMIC DNA]</scope>
    <source>
        <strain evidence="2">ATCC 49802 / DSM 20745 / S 6022</strain>
    </source>
</reference>
<dbReference type="Pfam" id="PF08735">
    <property type="entry name" value="DUF1786"/>
    <property type="match status" value="1"/>
</dbReference>
<dbReference type="InterPro" id="IPR014846">
    <property type="entry name" value="DUF1786_pyruvate_format-lyase"/>
</dbReference>
<proteinExistence type="predicted"/>
<evidence type="ECO:0000313" key="2">
    <source>
        <dbReference type="Proteomes" id="UP000002027"/>
    </source>
</evidence>
<dbReference type="RefSeq" id="WP_012871868.1">
    <property type="nucleotide sequence ID" value="NC_013523.1"/>
</dbReference>
<reference evidence="1 2" key="2">
    <citation type="journal article" date="2010" name="Stand. Genomic Sci.">
        <title>Complete genome sequence of Desulfohalobium retbaense type strain (HR(100)).</title>
        <authorList>
            <person name="Spring S."/>
            <person name="Nolan M."/>
            <person name="Lapidus A."/>
            <person name="Glavina Del Rio T."/>
            <person name="Copeland A."/>
            <person name="Tice H."/>
            <person name="Cheng J.F."/>
            <person name="Lucas S."/>
            <person name="Land M."/>
            <person name="Chen F."/>
            <person name="Bruce D."/>
            <person name="Goodwin L."/>
            <person name="Pitluck S."/>
            <person name="Ivanova N."/>
            <person name="Mavromatis K."/>
            <person name="Mikhailova N."/>
            <person name="Pati A."/>
            <person name="Chen A."/>
            <person name="Palaniappan K."/>
            <person name="Hauser L."/>
            <person name="Chang Y.J."/>
            <person name="Jeffries C.D."/>
            <person name="Munk C."/>
            <person name="Kiss H."/>
            <person name="Chain P."/>
            <person name="Han C."/>
            <person name="Brettin T."/>
            <person name="Detter J.C."/>
            <person name="Schuler E."/>
            <person name="Goker M."/>
            <person name="Rohde M."/>
            <person name="Bristow J."/>
            <person name="Eisen J.A."/>
            <person name="Markowitz V."/>
            <person name="Hugenholtz P."/>
            <person name="Kyrpides N.C."/>
            <person name="Klenk H.P."/>
        </authorList>
    </citation>
    <scope>NUCLEOTIDE SEQUENCE [LARGE SCALE GENOMIC DNA]</scope>
    <source>
        <strain evidence="2">ATCC 49802 / DSM 20745 / S 6022</strain>
    </source>
</reference>
<evidence type="ECO:0008006" key="3">
    <source>
        <dbReference type="Google" id="ProtNLM"/>
    </source>
</evidence>
<keyword evidence="2" id="KW-1185">Reference proteome</keyword>
<dbReference type="InParanoid" id="D1C3K4"/>
<sequence>MLAEPIRILAIDVGAGTQDVLVYESDRAPENCVKLVLPSQTQVVAGRIRRATARRIPIHLAGTLMGGGASSAAVQEHLAAGLPVTAAPHAARTLHNDLERVQEMGVEIRDEPPPGAEIIRLGDVDIGAIETALARFEIPLPSLSAVAVQDHGYSPDAGGREFRYEFLQDLLARGGDLLSMVYRDPPHYMLRMHAVRELLPGVVVMDTGAAAVLGTLGDPIVAREAATGGAILVNVGNLHTFAVAVRGLRVLGLFEHHTRGVTPAILRELVEALRTGRLTHDDVVALGGHGAAFAPDYSTLEPITFVAITGPNRGLVRSLGYYEAVPHGDMMLSGSYGLVEGLLALLAREGYPTGKSLIAANGR</sequence>
<organism evidence="1 2">
    <name type="scientific">Sphaerobacter thermophilus (strain ATCC 49802 / DSM 20745 / KCCM 41009 / NCIMB 13125 / S 6022)</name>
    <dbReference type="NCBI Taxonomy" id="479434"/>
    <lineage>
        <taxon>Bacteria</taxon>
        <taxon>Pseudomonadati</taxon>
        <taxon>Thermomicrobiota</taxon>
        <taxon>Thermomicrobia</taxon>
        <taxon>Sphaerobacterales</taxon>
        <taxon>Sphaerobacterineae</taxon>
        <taxon>Sphaerobacteraceae</taxon>
        <taxon>Sphaerobacter</taxon>
    </lineage>
</organism>
<name>D1C3K4_SPHTD</name>
<evidence type="ECO:0000313" key="1">
    <source>
        <dbReference type="EMBL" id="ACZ38821.1"/>
    </source>
</evidence>
<dbReference type="Proteomes" id="UP000002027">
    <property type="component" value="Chromosome 1"/>
</dbReference>
<dbReference type="KEGG" id="sti:Sthe_1386"/>
<dbReference type="STRING" id="479434.Sthe_1386"/>
<dbReference type="EMBL" id="CP001823">
    <property type="protein sequence ID" value="ACZ38821.1"/>
    <property type="molecule type" value="Genomic_DNA"/>
</dbReference>
<dbReference type="eggNOG" id="COG4012">
    <property type="taxonomic scope" value="Bacteria"/>
</dbReference>